<evidence type="ECO:0000313" key="2">
    <source>
        <dbReference type="Proteomes" id="UP000812277"/>
    </source>
</evidence>
<dbReference type="EMBL" id="JAHZIJ010000013">
    <property type="protein sequence ID" value="MBW7476476.1"/>
    <property type="molecule type" value="Genomic_DNA"/>
</dbReference>
<gene>
    <name evidence="1" type="ORF">K0T92_17215</name>
</gene>
<protein>
    <submittedName>
        <fullName evidence="1">Uncharacterized protein</fullName>
    </submittedName>
</protein>
<sequence>MDVRTRLEADRWKCGSALSEDNCPGAVYIGTVNLRNRVQLEWNLFQTSSLSGSGHQSGQREWYRGMLTACRLLIY</sequence>
<comment type="caution">
    <text evidence="1">The sequence shown here is derived from an EMBL/GenBank/DDBJ whole genome shotgun (WGS) entry which is preliminary data.</text>
</comment>
<accession>A0ABS7D9C1</accession>
<keyword evidence="2" id="KW-1185">Reference proteome</keyword>
<evidence type="ECO:0000313" key="1">
    <source>
        <dbReference type="EMBL" id="MBW7476476.1"/>
    </source>
</evidence>
<organism evidence="1 2">
    <name type="scientific">Paenibacillus oenotherae</name>
    <dbReference type="NCBI Taxonomy" id="1435645"/>
    <lineage>
        <taxon>Bacteria</taxon>
        <taxon>Bacillati</taxon>
        <taxon>Bacillota</taxon>
        <taxon>Bacilli</taxon>
        <taxon>Bacillales</taxon>
        <taxon>Paenibacillaceae</taxon>
        <taxon>Paenibacillus</taxon>
    </lineage>
</organism>
<dbReference type="Proteomes" id="UP000812277">
    <property type="component" value="Unassembled WGS sequence"/>
</dbReference>
<dbReference type="RefSeq" id="WP_219873708.1">
    <property type="nucleotide sequence ID" value="NZ_JAHZIJ010000013.1"/>
</dbReference>
<reference evidence="1 2" key="1">
    <citation type="submission" date="2021-07" db="EMBL/GenBank/DDBJ databases">
        <title>Paenibacillus radiodurans sp. nov., isolated from the southeastern edge of Tengger Desert.</title>
        <authorList>
            <person name="Zhang G."/>
        </authorList>
    </citation>
    <scope>NUCLEOTIDE SEQUENCE [LARGE SCALE GENOMIC DNA]</scope>
    <source>
        <strain evidence="1 2">DT7-4</strain>
    </source>
</reference>
<name>A0ABS7D9C1_9BACL</name>
<proteinExistence type="predicted"/>